<dbReference type="PROSITE" id="PS50206">
    <property type="entry name" value="RHODANESE_3"/>
    <property type="match status" value="1"/>
</dbReference>
<dbReference type="InterPro" id="IPR001763">
    <property type="entry name" value="Rhodanese-like_dom"/>
</dbReference>
<proteinExistence type="predicted"/>
<dbReference type="EMBL" id="LR796282">
    <property type="protein sequence ID" value="CAB4134126.1"/>
    <property type="molecule type" value="Genomic_DNA"/>
</dbReference>
<protein>
    <recommendedName>
        <fullName evidence="1">Rhodanese domain-containing protein</fullName>
    </recommendedName>
</protein>
<organism evidence="2">
    <name type="scientific">uncultured Caudovirales phage</name>
    <dbReference type="NCBI Taxonomy" id="2100421"/>
    <lineage>
        <taxon>Viruses</taxon>
        <taxon>Duplodnaviria</taxon>
        <taxon>Heunggongvirae</taxon>
        <taxon>Uroviricota</taxon>
        <taxon>Caudoviricetes</taxon>
        <taxon>Peduoviridae</taxon>
        <taxon>Maltschvirus</taxon>
        <taxon>Maltschvirus maltsch</taxon>
    </lineage>
</organism>
<name>A0A6J5LMG0_9CAUD</name>
<accession>A0A6J5LMG0</accession>
<evidence type="ECO:0000313" key="2">
    <source>
        <dbReference type="EMBL" id="CAB4134126.1"/>
    </source>
</evidence>
<evidence type="ECO:0000259" key="1">
    <source>
        <dbReference type="PROSITE" id="PS50206"/>
    </source>
</evidence>
<reference evidence="2" key="1">
    <citation type="submission" date="2020-04" db="EMBL/GenBank/DDBJ databases">
        <authorList>
            <person name="Chiriac C."/>
            <person name="Salcher M."/>
            <person name="Ghai R."/>
            <person name="Kavagutti S V."/>
        </authorList>
    </citation>
    <scope>NUCLEOTIDE SEQUENCE</scope>
</reference>
<gene>
    <name evidence="2" type="ORF">UFOVP267_25</name>
</gene>
<sequence>MKKFKNIVVVTGTYKTREGQEKKRYQTIGSVFLDDNENLKIKIDSMPIVDGGWGGWANCYDLEEKEAPKAPKSGFDDMRDDIPF</sequence>
<feature type="domain" description="Rhodanese" evidence="1">
    <location>
        <begin position="48"/>
        <end position="65"/>
    </location>
</feature>